<evidence type="ECO:0000313" key="1">
    <source>
        <dbReference type="EMBL" id="CUT99768.1"/>
    </source>
</evidence>
<reference evidence="1" key="2">
    <citation type="submission" date="2015-11" db="EMBL/GenBank/DDBJ databases">
        <authorList>
            <person name="Zhang Y."/>
            <person name="Guo Z."/>
        </authorList>
    </citation>
    <scope>NUCLEOTIDE SEQUENCE</scope>
</reference>
<protein>
    <submittedName>
        <fullName evidence="1">Receptor type tyrosine protein phosphatase H</fullName>
    </submittedName>
</protein>
<keyword evidence="2" id="KW-1185">Reference proteome</keyword>
<organism evidence="1 2">
    <name type="scientific">Echinococcus multilocularis</name>
    <name type="common">Fox tapeworm</name>
    <dbReference type="NCBI Taxonomy" id="6211"/>
    <lineage>
        <taxon>Eukaryota</taxon>
        <taxon>Metazoa</taxon>
        <taxon>Spiralia</taxon>
        <taxon>Lophotrochozoa</taxon>
        <taxon>Platyhelminthes</taxon>
        <taxon>Cestoda</taxon>
        <taxon>Eucestoda</taxon>
        <taxon>Cyclophyllidea</taxon>
        <taxon>Taeniidae</taxon>
        <taxon>Echinococcus</taxon>
    </lineage>
</organism>
<dbReference type="Proteomes" id="UP000017246">
    <property type="component" value="Unassembled WGS sequence"/>
</dbReference>
<proteinExistence type="predicted"/>
<keyword evidence="1" id="KW-0675">Receptor</keyword>
<evidence type="ECO:0000313" key="2">
    <source>
        <dbReference type="Proteomes" id="UP000017246"/>
    </source>
</evidence>
<accession>A0A0S4MLV9</accession>
<sequence>MVLGDEEENYATMVPRWMAGNTDGSNKAVDLADLFLAIHACHILRRADKHTHDCCRQAITVIPSDSLVDRSGEIHLNVQLDYSAITNLPLIHFQLDVATHSPPLCRLITSSIFCQSVIKYLEYLNDILVGRELEDEKLCFATLKIEGAYFPNCGFVGFNLSGYPTVAVVHITRLTDIAISTSLR</sequence>
<dbReference type="EMBL" id="LN902848">
    <property type="protein sequence ID" value="CUT99768.1"/>
    <property type="molecule type" value="Genomic_DNA"/>
</dbReference>
<dbReference type="AlphaFoldDB" id="A0A0S4MLV9"/>
<reference evidence="1" key="1">
    <citation type="journal article" date="2013" name="Nature">
        <title>The genomes of four tapeworm species reveal adaptations to parasitism.</title>
        <authorList>
            <person name="Tsai I.J."/>
            <person name="Zarowiecki M."/>
            <person name="Holroyd N."/>
            <person name="Garciarrubio A."/>
            <person name="Sanchez-Flores A."/>
            <person name="Brooks K.L."/>
            <person name="Tracey A."/>
            <person name="Bobes R.J."/>
            <person name="Fragoso G."/>
            <person name="Sciutto E."/>
            <person name="Aslett M."/>
            <person name="Beasley H."/>
            <person name="Bennett H.M."/>
            <person name="Cai J."/>
            <person name="Camicia F."/>
            <person name="Clark R."/>
            <person name="Cucher M."/>
            <person name="De Silva N."/>
            <person name="Day T.A."/>
            <person name="Deplazes P."/>
            <person name="Estrada K."/>
            <person name="Fernandez C."/>
            <person name="Holland P.W."/>
            <person name="Hou J."/>
            <person name="Hu S."/>
            <person name="Huckvale T."/>
            <person name="Hung S.S."/>
            <person name="Kamenetzky L."/>
            <person name="Keane J.A."/>
            <person name="Kiss F."/>
            <person name="Koziol U."/>
            <person name="Lambert O."/>
            <person name="Liu K."/>
            <person name="Luo X."/>
            <person name="Luo Y."/>
            <person name="Macchiaroli N."/>
            <person name="Nichol S."/>
            <person name="Paps J."/>
            <person name="Parkinson J."/>
            <person name="Pouchkina-Stantcheva N."/>
            <person name="Riddiford N."/>
            <person name="Rosenzvit M."/>
            <person name="Salinas G."/>
            <person name="Wasmuth J.D."/>
            <person name="Zamanian M."/>
            <person name="Zheng Y."/>
            <person name="Cai X."/>
            <person name="Soberon X."/>
            <person name="Olson P.D."/>
            <person name="Laclette J.P."/>
            <person name="Brehm K."/>
            <person name="Berriman M."/>
            <person name="Garciarrubio A."/>
            <person name="Bobes R.J."/>
            <person name="Fragoso G."/>
            <person name="Sanchez-Flores A."/>
            <person name="Estrada K."/>
            <person name="Cevallos M.A."/>
            <person name="Morett E."/>
            <person name="Gonzalez V."/>
            <person name="Portillo T."/>
            <person name="Ochoa-Leyva A."/>
            <person name="Jose M.V."/>
            <person name="Sciutto E."/>
            <person name="Landa A."/>
            <person name="Jimenez L."/>
            <person name="Valdes V."/>
            <person name="Carrero J.C."/>
            <person name="Larralde C."/>
            <person name="Morales-Montor J."/>
            <person name="Limon-Lason J."/>
            <person name="Soberon X."/>
            <person name="Laclette J.P."/>
        </authorList>
    </citation>
    <scope>NUCLEOTIDE SEQUENCE [LARGE SCALE GENOMIC DNA]</scope>
</reference>
<name>A0A0S4MLV9_ECHMU</name>